<dbReference type="EMBL" id="AP014569">
    <property type="protein sequence ID" value="BAO84260.1"/>
    <property type="molecule type" value="Genomic_DNA"/>
</dbReference>
<organism evidence="3 4">
    <name type="scientific">Serpentinimonas maccroryi</name>
    <dbReference type="NCBI Taxonomy" id="1458426"/>
    <lineage>
        <taxon>Bacteria</taxon>
        <taxon>Pseudomonadati</taxon>
        <taxon>Pseudomonadota</taxon>
        <taxon>Betaproteobacteria</taxon>
        <taxon>Burkholderiales</taxon>
        <taxon>Comamonadaceae</taxon>
        <taxon>Serpentinimonas</taxon>
    </lineage>
</organism>
<dbReference type="PANTHER" id="PTHR43619:SF2">
    <property type="entry name" value="S-ADENOSYL-L-METHIONINE-DEPENDENT METHYLTRANSFERASES SUPERFAMILY PROTEIN"/>
    <property type="match status" value="1"/>
</dbReference>
<dbReference type="RefSeq" id="WP_082027352.1">
    <property type="nucleotide sequence ID" value="NZ_AP014569.1"/>
</dbReference>
<dbReference type="KEGG" id="cbab:SMCB_2032"/>
<evidence type="ECO:0000256" key="2">
    <source>
        <dbReference type="ARBA" id="ARBA00022679"/>
    </source>
</evidence>
<dbReference type="Gene3D" id="3.40.50.150">
    <property type="entry name" value="Vaccinia Virus protein VP39"/>
    <property type="match status" value="1"/>
</dbReference>
<accession>A0A060NSC9</accession>
<gene>
    <name evidence="3" type="ORF">SMCB_2032</name>
</gene>
<dbReference type="InterPro" id="IPR029063">
    <property type="entry name" value="SAM-dependent_MTases_sf"/>
</dbReference>
<name>A0A060NSC9_9BURK</name>
<keyword evidence="1 3" id="KW-0489">Methyltransferase</keyword>
<dbReference type="AlphaFoldDB" id="A0A060NSC9"/>
<protein>
    <submittedName>
        <fullName evidence="3">O-Methyltransferase involved in polyketide biosynthesis</fullName>
    </submittedName>
</protein>
<dbReference type="Proteomes" id="UP000066014">
    <property type="component" value="Chromosome"/>
</dbReference>
<reference evidence="3 4" key="1">
    <citation type="journal article" date="2014" name="Nat. Commun.">
        <title>Physiological and genomic features of highly alkaliphilic hydrogen-utilizing Betaproteobacteria from a continental serpentinizing site.</title>
        <authorList>
            <person name="Suzuki S."/>
            <person name="Kuenen J.G."/>
            <person name="Schipper K."/>
            <person name="van der Velde S."/>
            <person name="Ishii S."/>
            <person name="Wu A."/>
            <person name="Sorokin D.Y."/>
            <person name="Tenney A."/>
            <person name="Meng X.Y."/>
            <person name="Morrill P.L."/>
            <person name="Kamagata Y."/>
            <person name="Muyzer G."/>
            <person name="Nealson K.H."/>
        </authorList>
    </citation>
    <scope>NUCLEOTIDE SEQUENCE [LARGE SCALE GENOMIC DNA]</scope>
    <source>
        <strain evidence="3 4">B1</strain>
    </source>
</reference>
<keyword evidence="2 3" id="KW-0808">Transferase</keyword>
<evidence type="ECO:0000313" key="4">
    <source>
        <dbReference type="Proteomes" id="UP000066014"/>
    </source>
</evidence>
<dbReference type="GO" id="GO:0032259">
    <property type="term" value="P:methylation"/>
    <property type="evidence" value="ECO:0007669"/>
    <property type="project" value="UniProtKB-KW"/>
</dbReference>
<keyword evidence="4" id="KW-1185">Reference proteome</keyword>
<dbReference type="STRING" id="1458426.SMCB_2032"/>
<dbReference type="SUPFAM" id="SSF53335">
    <property type="entry name" value="S-adenosyl-L-methionine-dependent methyltransferases"/>
    <property type="match status" value="1"/>
</dbReference>
<evidence type="ECO:0000256" key="1">
    <source>
        <dbReference type="ARBA" id="ARBA00022603"/>
    </source>
</evidence>
<proteinExistence type="predicted"/>
<dbReference type="InterPro" id="IPR007213">
    <property type="entry name" value="Ppm1/Ppm2/Tcmp"/>
</dbReference>
<dbReference type="GO" id="GO:0008168">
    <property type="term" value="F:methyltransferase activity"/>
    <property type="evidence" value="ECO:0007669"/>
    <property type="project" value="UniProtKB-KW"/>
</dbReference>
<dbReference type="PANTHER" id="PTHR43619">
    <property type="entry name" value="S-ADENOSYL-L-METHIONINE-DEPENDENT METHYLTRANSFERASE YKTD-RELATED"/>
    <property type="match status" value="1"/>
</dbReference>
<dbReference type="HOGENOM" id="CLU_069348_0_0_4"/>
<sequence>METSLRRCGRSHCPPGAVPPECLLRQTRLQAVRATLLIPLVARAHGARCYPWLDCLDADAAHLLSCLQSDAETLLQDRLVVLNVLWRTHVLKAWGREFFARHPHAAGVNLGCGLSNHFQWFDNGHNRWLDADLPEVLALREQLLPGQGEHRHNAGIDLSGDGWWDALELDRWAAGAPLWLLCEGVLMYLPPERVRALLREFAQRAPPDSVLVLDAMSHRAIGQSRWSASVGPTGAEFRWGLQHGGELLQAHPRLRQAGMRSVSECYGAAGAAFEALCLPWTGAPLYAMHALRV</sequence>
<dbReference type="OrthoDB" id="9800233at2"/>
<evidence type="ECO:0000313" key="3">
    <source>
        <dbReference type="EMBL" id="BAO84260.1"/>
    </source>
</evidence>
<dbReference type="Pfam" id="PF04072">
    <property type="entry name" value="LCM"/>
    <property type="match status" value="1"/>
</dbReference>